<organism evidence="1 2">
    <name type="scientific">Setaria italica</name>
    <name type="common">Foxtail millet</name>
    <name type="synonym">Panicum italicum</name>
    <dbReference type="NCBI Taxonomy" id="4555"/>
    <lineage>
        <taxon>Eukaryota</taxon>
        <taxon>Viridiplantae</taxon>
        <taxon>Streptophyta</taxon>
        <taxon>Embryophyta</taxon>
        <taxon>Tracheophyta</taxon>
        <taxon>Spermatophyta</taxon>
        <taxon>Magnoliopsida</taxon>
        <taxon>Liliopsida</taxon>
        <taxon>Poales</taxon>
        <taxon>Poaceae</taxon>
        <taxon>PACMAD clade</taxon>
        <taxon>Panicoideae</taxon>
        <taxon>Panicodae</taxon>
        <taxon>Paniceae</taxon>
        <taxon>Cenchrinae</taxon>
        <taxon>Setaria</taxon>
    </lineage>
</organism>
<accession>K3XTV6</accession>
<dbReference type="HOGENOM" id="CLU_3360595_0_0_1"/>
<dbReference type="AlphaFoldDB" id="K3XTV6"/>
<protein>
    <submittedName>
        <fullName evidence="1">Uncharacterized protein</fullName>
    </submittedName>
</protein>
<dbReference type="InParanoid" id="K3XTV6"/>
<dbReference type="EMBL" id="AGNK02003219">
    <property type="status" value="NOT_ANNOTATED_CDS"/>
    <property type="molecule type" value="Genomic_DNA"/>
</dbReference>
<reference evidence="2" key="1">
    <citation type="journal article" date="2012" name="Nat. Biotechnol.">
        <title>Reference genome sequence of the model plant Setaria.</title>
        <authorList>
            <person name="Bennetzen J.L."/>
            <person name="Schmutz J."/>
            <person name="Wang H."/>
            <person name="Percifield R."/>
            <person name="Hawkins J."/>
            <person name="Pontaroli A.C."/>
            <person name="Estep M."/>
            <person name="Feng L."/>
            <person name="Vaughn J.N."/>
            <person name="Grimwood J."/>
            <person name="Jenkins J."/>
            <person name="Barry K."/>
            <person name="Lindquist E."/>
            <person name="Hellsten U."/>
            <person name="Deshpande S."/>
            <person name="Wang X."/>
            <person name="Wu X."/>
            <person name="Mitros T."/>
            <person name="Triplett J."/>
            <person name="Yang X."/>
            <person name="Ye C.Y."/>
            <person name="Mauro-Herrera M."/>
            <person name="Wang L."/>
            <person name="Li P."/>
            <person name="Sharma M."/>
            <person name="Sharma R."/>
            <person name="Ronald P.C."/>
            <person name="Panaud O."/>
            <person name="Kellogg E.A."/>
            <person name="Brutnell T.P."/>
            <person name="Doust A.N."/>
            <person name="Tuskan G.A."/>
            <person name="Rokhsar D."/>
            <person name="Devos K.M."/>
        </authorList>
    </citation>
    <scope>NUCLEOTIDE SEQUENCE [LARGE SCALE GENOMIC DNA]</scope>
    <source>
        <strain evidence="2">cv. Yugu1</strain>
    </source>
</reference>
<name>K3XTV6_SETIT</name>
<dbReference type="Gramene" id="KQL06050">
    <property type="protein sequence ID" value="KQL06050"/>
    <property type="gene ID" value="SETIT_005363mg"/>
</dbReference>
<sequence length="36" mass="4019">MDGRTPCPWMIRKRNLVPIWISSHLGGQGLERGQGA</sequence>
<proteinExistence type="predicted"/>
<dbReference type="Proteomes" id="UP000004995">
    <property type="component" value="Unassembled WGS sequence"/>
</dbReference>
<reference evidence="1" key="2">
    <citation type="submission" date="2018-08" db="UniProtKB">
        <authorList>
            <consortium name="EnsemblPlants"/>
        </authorList>
    </citation>
    <scope>IDENTIFICATION</scope>
    <source>
        <strain evidence="1">Yugu1</strain>
    </source>
</reference>
<keyword evidence="2" id="KW-1185">Reference proteome</keyword>
<evidence type="ECO:0000313" key="1">
    <source>
        <dbReference type="EnsemblPlants" id="KQL06050"/>
    </source>
</evidence>
<evidence type="ECO:0000313" key="2">
    <source>
        <dbReference type="Proteomes" id="UP000004995"/>
    </source>
</evidence>
<dbReference type="EnsemblPlants" id="KQL06050">
    <property type="protein sequence ID" value="KQL06050"/>
    <property type="gene ID" value="SETIT_005363mg"/>
</dbReference>